<proteinExistence type="predicted"/>
<evidence type="ECO:0000313" key="2">
    <source>
        <dbReference type="Proteomes" id="UP000005778"/>
    </source>
</evidence>
<organism evidence="1 2">
    <name type="scientific">Desulfobacter postgatei 2ac9</name>
    <dbReference type="NCBI Taxonomy" id="879212"/>
    <lineage>
        <taxon>Bacteria</taxon>
        <taxon>Pseudomonadati</taxon>
        <taxon>Thermodesulfobacteriota</taxon>
        <taxon>Desulfobacteria</taxon>
        <taxon>Desulfobacterales</taxon>
        <taxon>Desulfobacteraceae</taxon>
        <taxon>Desulfobacter</taxon>
    </lineage>
</organism>
<dbReference type="HOGENOM" id="CLU_159273_0_0_7"/>
<dbReference type="EMBL" id="CM001488">
    <property type="protein sequence ID" value="EIM64410.1"/>
    <property type="molecule type" value="Genomic_DNA"/>
</dbReference>
<dbReference type="OrthoDB" id="9811802at2"/>
<gene>
    <name evidence="1" type="ORF">DespoDRAFT_02564</name>
</gene>
<reference evidence="1 2" key="1">
    <citation type="submission" date="2011-09" db="EMBL/GenBank/DDBJ databases">
        <authorList>
            <consortium name="US DOE Joint Genome Institute (JGI-PGF)"/>
            <person name="Lucas S."/>
            <person name="Han J."/>
            <person name="Lapidus A."/>
            <person name="Cheng J.-F."/>
            <person name="Goodwin L."/>
            <person name="Pitluck S."/>
            <person name="Peters L."/>
            <person name="Land M.L."/>
            <person name="Hauser L."/>
            <person name="Orellana R."/>
            <person name="Lovley D."/>
            <person name="Woyke T.J."/>
        </authorList>
    </citation>
    <scope>NUCLEOTIDE SEQUENCE [LARGE SCALE GENOMIC DNA]</scope>
    <source>
        <strain evidence="1 2">2ac9</strain>
    </source>
</reference>
<accession>I5B4J7</accession>
<keyword evidence="2" id="KW-1185">Reference proteome</keyword>
<dbReference type="STRING" id="879212.DespoDRAFT_02564"/>
<protein>
    <submittedName>
        <fullName evidence="1">Uncharacterized protein</fullName>
    </submittedName>
</protein>
<dbReference type="InterPro" id="IPR049811">
    <property type="entry name" value="MJ1673-like_dom"/>
</dbReference>
<sequence>MNAKKPANPENMFLMFNHSLSKDQETDAQNIWGAQLQFVGLPAQLKALWAQIPADKQELFDTLAPFRTWLEKQSRPNDLVLIQGDFGATWLMVQYALNTNLVPVYSVTVRLASEERSPDGMVKNTHFFKHQMFRLYGI</sequence>
<evidence type="ECO:0000313" key="1">
    <source>
        <dbReference type="EMBL" id="EIM64410.1"/>
    </source>
</evidence>
<dbReference type="RefSeq" id="WP_004073961.1">
    <property type="nucleotide sequence ID" value="NZ_CM001488.1"/>
</dbReference>
<dbReference type="Proteomes" id="UP000005778">
    <property type="component" value="Chromosome"/>
</dbReference>
<reference evidence="1 2" key="2">
    <citation type="submission" date="2012-02" db="EMBL/GenBank/DDBJ databases">
        <title>Improved High-Quality Draft sequence of Desulfobacter postgatei 2ac9.</title>
        <authorList>
            <consortium name="US DOE Joint Genome Institute"/>
            <person name="Lucas S."/>
            <person name="Han J."/>
            <person name="Lapidus A."/>
            <person name="Cheng J.-F."/>
            <person name="Goodwin L."/>
            <person name="Pitluck S."/>
            <person name="Peters L."/>
            <person name="Ovchinnikova G."/>
            <person name="Held B."/>
            <person name="Detter J.C."/>
            <person name="Han C."/>
            <person name="Tapia R."/>
            <person name="Land M."/>
            <person name="Hauser L."/>
            <person name="Kyrpides N."/>
            <person name="Ivanova N."/>
            <person name="Pagani I."/>
            <person name="Orellana R."/>
            <person name="Lovley D."/>
            <person name="Woyke T."/>
        </authorList>
    </citation>
    <scope>NUCLEOTIDE SEQUENCE [LARGE SCALE GENOMIC DNA]</scope>
    <source>
        <strain evidence="1 2">2ac9</strain>
    </source>
</reference>
<name>I5B4J7_9BACT</name>
<dbReference type="eggNOG" id="ENOG5032UF4">
    <property type="taxonomic scope" value="Bacteria"/>
</dbReference>
<dbReference type="NCBIfam" id="NF040559">
    <property type="entry name" value="CAS_Csx20"/>
    <property type="match status" value="1"/>
</dbReference>
<dbReference type="AlphaFoldDB" id="I5B4J7"/>